<evidence type="ECO:0000313" key="1">
    <source>
        <dbReference type="EMBL" id="KAH8036486.1"/>
    </source>
</evidence>
<reference evidence="1" key="1">
    <citation type="journal article" date="2020" name="Cell">
        <title>Large-Scale Comparative Analyses of Tick Genomes Elucidate Their Genetic Diversity and Vector Capacities.</title>
        <authorList>
            <consortium name="Tick Genome and Microbiome Consortium (TIGMIC)"/>
            <person name="Jia N."/>
            <person name="Wang J."/>
            <person name="Shi W."/>
            <person name="Du L."/>
            <person name="Sun Y."/>
            <person name="Zhan W."/>
            <person name="Jiang J.F."/>
            <person name="Wang Q."/>
            <person name="Zhang B."/>
            <person name="Ji P."/>
            <person name="Bell-Sakyi L."/>
            <person name="Cui X.M."/>
            <person name="Yuan T.T."/>
            <person name="Jiang B.G."/>
            <person name="Yang W.F."/>
            <person name="Lam T.T."/>
            <person name="Chang Q.C."/>
            <person name="Ding S.J."/>
            <person name="Wang X.J."/>
            <person name="Zhu J.G."/>
            <person name="Ruan X.D."/>
            <person name="Zhao L."/>
            <person name="Wei J.T."/>
            <person name="Ye R.Z."/>
            <person name="Que T.C."/>
            <person name="Du C.H."/>
            <person name="Zhou Y.H."/>
            <person name="Cheng J.X."/>
            <person name="Dai P.F."/>
            <person name="Guo W.B."/>
            <person name="Han X.H."/>
            <person name="Huang E.J."/>
            <person name="Li L.F."/>
            <person name="Wei W."/>
            <person name="Gao Y.C."/>
            <person name="Liu J.Z."/>
            <person name="Shao H.Z."/>
            <person name="Wang X."/>
            <person name="Wang C.C."/>
            <person name="Yang T.C."/>
            <person name="Huo Q.B."/>
            <person name="Li W."/>
            <person name="Chen H.Y."/>
            <person name="Chen S.E."/>
            <person name="Zhou L.G."/>
            <person name="Ni X.B."/>
            <person name="Tian J.H."/>
            <person name="Sheng Y."/>
            <person name="Liu T."/>
            <person name="Pan Y.S."/>
            <person name="Xia L.Y."/>
            <person name="Li J."/>
            <person name="Zhao F."/>
            <person name="Cao W.C."/>
        </authorList>
    </citation>
    <scope>NUCLEOTIDE SEQUENCE</scope>
    <source>
        <strain evidence="1">Rmic-2018</strain>
    </source>
</reference>
<comment type="caution">
    <text evidence="1">The sequence shown here is derived from an EMBL/GenBank/DDBJ whole genome shotgun (WGS) entry which is preliminary data.</text>
</comment>
<reference evidence="1" key="2">
    <citation type="submission" date="2021-09" db="EMBL/GenBank/DDBJ databases">
        <authorList>
            <person name="Jia N."/>
            <person name="Wang J."/>
            <person name="Shi W."/>
            <person name="Du L."/>
            <person name="Sun Y."/>
            <person name="Zhan W."/>
            <person name="Jiang J."/>
            <person name="Wang Q."/>
            <person name="Zhang B."/>
            <person name="Ji P."/>
            <person name="Sakyi L.B."/>
            <person name="Cui X."/>
            <person name="Yuan T."/>
            <person name="Jiang B."/>
            <person name="Yang W."/>
            <person name="Lam T.T.-Y."/>
            <person name="Chang Q."/>
            <person name="Ding S."/>
            <person name="Wang X."/>
            <person name="Zhu J."/>
            <person name="Ruan X."/>
            <person name="Zhao L."/>
            <person name="Wei J."/>
            <person name="Que T."/>
            <person name="Du C."/>
            <person name="Cheng J."/>
            <person name="Dai P."/>
            <person name="Han X."/>
            <person name="Huang E."/>
            <person name="Gao Y."/>
            <person name="Liu J."/>
            <person name="Shao H."/>
            <person name="Ye R."/>
            <person name="Li L."/>
            <person name="Wei W."/>
            <person name="Wang X."/>
            <person name="Wang C."/>
            <person name="Huo Q."/>
            <person name="Li W."/>
            <person name="Guo W."/>
            <person name="Chen H."/>
            <person name="Chen S."/>
            <person name="Zhou L."/>
            <person name="Zhou L."/>
            <person name="Ni X."/>
            <person name="Tian J."/>
            <person name="Zhou Y."/>
            <person name="Sheng Y."/>
            <person name="Liu T."/>
            <person name="Pan Y."/>
            <person name="Xia L."/>
            <person name="Li J."/>
            <person name="Zhao F."/>
            <person name="Cao W."/>
        </authorList>
    </citation>
    <scope>NUCLEOTIDE SEQUENCE</scope>
    <source>
        <strain evidence="1">Rmic-2018</strain>
        <tissue evidence="1">Larvae</tissue>
    </source>
</reference>
<gene>
    <name evidence="1" type="ORF">HPB51_000682</name>
</gene>
<organism evidence="1 2">
    <name type="scientific">Rhipicephalus microplus</name>
    <name type="common">Cattle tick</name>
    <name type="synonym">Boophilus microplus</name>
    <dbReference type="NCBI Taxonomy" id="6941"/>
    <lineage>
        <taxon>Eukaryota</taxon>
        <taxon>Metazoa</taxon>
        <taxon>Ecdysozoa</taxon>
        <taxon>Arthropoda</taxon>
        <taxon>Chelicerata</taxon>
        <taxon>Arachnida</taxon>
        <taxon>Acari</taxon>
        <taxon>Parasitiformes</taxon>
        <taxon>Ixodida</taxon>
        <taxon>Ixodoidea</taxon>
        <taxon>Ixodidae</taxon>
        <taxon>Rhipicephalinae</taxon>
        <taxon>Rhipicephalus</taxon>
        <taxon>Boophilus</taxon>
    </lineage>
</organism>
<dbReference type="Proteomes" id="UP000821866">
    <property type="component" value="Chromosome 10"/>
</dbReference>
<evidence type="ECO:0000313" key="2">
    <source>
        <dbReference type="Proteomes" id="UP000821866"/>
    </source>
</evidence>
<protein>
    <submittedName>
        <fullName evidence="1">Uncharacterized protein</fullName>
    </submittedName>
</protein>
<name>A0A9J6EQ30_RHIMP</name>
<proteinExistence type="predicted"/>
<accession>A0A9J6EQ30</accession>
<keyword evidence="2" id="KW-1185">Reference proteome</keyword>
<dbReference type="EMBL" id="JABSTU010000002">
    <property type="protein sequence ID" value="KAH8036486.1"/>
    <property type="molecule type" value="Genomic_DNA"/>
</dbReference>
<sequence>MVPVYRDPARAGTAAWQRFRHSGPNSWFRRGESGTPAPLRDHEHLALLTHSVQTTSARDVLWLLKTNIHPASKGITDIVVRHTRYDLTVFSYKNDAIQNLVQANAVMCASISIRVPSMRNPHIRLSAVDPDVDKDTFFNILKERKAGLEIDEKRCKVRVSFRKRSGTNAFIGQVDTDSFKALMSRTHLSLGWTVSQVFEDLHVPTCTFCAAYGHGHSSCPHKIKESRATCMKCGGNHKAVVCMVRMGDGAICCAECPRAERSAVGHPVGFPRCPLLKKRVARLQARTNHGLHQ</sequence>
<dbReference type="AlphaFoldDB" id="A0A9J6EQ30"/>